<keyword evidence="29" id="KW-1185">Reference proteome</keyword>
<keyword evidence="12" id="KW-0325">Glycoprotein</keyword>
<evidence type="ECO:0000313" key="29">
    <source>
        <dbReference type="Proteomes" id="UP001152799"/>
    </source>
</evidence>
<dbReference type="GO" id="GO:0016323">
    <property type="term" value="C:basolateral plasma membrane"/>
    <property type="evidence" value="ECO:0007669"/>
    <property type="project" value="UniProtKB-SubCell"/>
</dbReference>
<feature type="transmembrane region" description="Helical" evidence="26">
    <location>
        <begin position="170"/>
        <end position="192"/>
    </location>
</feature>
<evidence type="ECO:0000256" key="23">
    <source>
        <dbReference type="ARBA" id="ARBA00080244"/>
    </source>
</evidence>
<evidence type="ECO:0000256" key="14">
    <source>
        <dbReference type="ARBA" id="ARBA00023329"/>
    </source>
</evidence>
<evidence type="ECO:0000256" key="12">
    <source>
        <dbReference type="ARBA" id="ARBA00023180"/>
    </source>
</evidence>
<dbReference type="CDD" id="cd17318">
    <property type="entry name" value="MFS_SLC17"/>
    <property type="match status" value="1"/>
</dbReference>
<dbReference type="PANTHER" id="PTHR11662">
    <property type="entry name" value="SOLUTE CARRIER FAMILY 17"/>
    <property type="match status" value="1"/>
</dbReference>
<feature type="transmembrane region" description="Helical" evidence="26">
    <location>
        <begin position="370"/>
        <end position="390"/>
    </location>
</feature>
<dbReference type="GO" id="GO:0006820">
    <property type="term" value="P:monoatomic anion transport"/>
    <property type="evidence" value="ECO:0007669"/>
    <property type="project" value="TreeGrafter"/>
</dbReference>
<keyword evidence="8" id="KW-0769">Symport</keyword>
<evidence type="ECO:0000256" key="1">
    <source>
        <dbReference type="ARBA" id="ARBA00004432"/>
    </source>
</evidence>
<keyword evidence="14" id="KW-0968">Cytoplasmic vesicle</keyword>
<keyword evidence="13" id="KW-0458">Lysosome</keyword>
<keyword evidence="7 26" id="KW-0812">Transmembrane</keyword>
<feature type="transmembrane region" description="Helical" evidence="26">
    <location>
        <begin position="297"/>
        <end position="318"/>
    </location>
</feature>
<evidence type="ECO:0000256" key="5">
    <source>
        <dbReference type="ARBA" id="ARBA00022448"/>
    </source>
</evidence>
<evidence type="ECO:0000256" key="22">
    <source>
        <dbReference type="ARBA" id="ARBA00069713"/>
    </source>
</evidence>
<keyword evidence="9 26" id="KW-1133">Transmembrane helix</keyword>
<evidence type="ECO:0000256" key="9">
    <source>
        <dbReference type="ARBA" id="ARBA00022989"/>
    </source>
</evidence>
<evidence type="ECO:0000256" key="24">
    <source>
        <dbReference type="ARBA" id="ARBA00081195"/>
    </source>
</evidence>
<comment type="catalytic activity">
    <reaction evidence="18">
        <text>N-acetyl-L-aspartyl-L-glutamate(out) = N-acetyl-L-aspartyl-L-glutamate(in)</text>
        <dbReference type="Rhea" id="RHEA:72599"/>
        <dbReference type="ChEBI" id="CHEBI:76931"/>
    </reaction>
    <physiologicalReaction direction="left-to-right" evidence="18">
        <dbReference type="Rhea" id="RHEA:72600"/>
    </physiologicalReaction>
</comment>
<dbReference type="InterPro" id="IPR036259">
    <property type="entry name" value="MFS_trans_sf"/>
</dbReference>
<evidence type="ECO:0000256" key="7">
    <source>
        <dbReference type="ARBA" id="ARBA00022692"/>
    </source>
</evidence>
<evidence type="ECO:0000256" key="15">
    <source>
        <dbReference type="ARBA" id="ARBA00050101"/>
    </source>
</evidence>
<evidence type="ECO:0000256" key="11">
    <source>
        <dbReference type="ARBA" id="ARBA00023136"/>
    </source>
</evidence>
<evidence type="ECO:0000256" key="13">
    <source>
        <dbReference type="ARBA" id="ARBA00023228"/>
    </source>
</evidence>
<sequence length="476" mass="53790">MKMALKTMGNDTNYTPSWRFWKQKRYILAFLVFLGYFNIYALRVNMNITIVAMTQNRFTKLENGTVLNIGPEFNWDNKIQGYILSSFFYGYCMTQLLGGILGRKFGGKLIFGAGIASTSAFSLITPWLTDINVYVLIISRVLAGIFEGTTYGALYTIWAKWIPPTEKTRIASQAQSGSYTGAVFSMIFFAYLTETAGWRAVFWFSGVSGLLWFSAWLYFVSESPETNSHISEEELKYIQMSLQTIKATEEHEVPWKSIFSSRAVWALIAILCCDTWGFYTLLTLLPKYFKDVFKFDITTSGVLSALPYMFIAIMTQVSGQFSDLMIRKKWWSVTQTRKIFSGVGVLVQAAFMMGAAYWRNTAGNEFCLVMAVGFGALSITTVCANCLDIAPKLSGVVFGMVNTFGTLPGIVSPIIAGYLVSFENPTLEQWRVMFYITAGLYVLGFVIYTLFGSGDREFWDHQPEDQKIKDRNPETK</sequence>
<feature type="transmembrane region" description="Helical" evidence="26">
    <location>
        <begin position="397"/>
        <end position="420"/>
    </location>
</feature>
<evidence type="ECO:0000256" key="10">
    <source>
        <dbReference type="ARBA" id="ARBA00023018"/>
    </source>
</evidence>
<evidence type="ECO:0000256" key="4">
    <source>
        <dbReference type="ARBA" id="ARBA00004656"/>
    </source>
</evidence>
<comment type="subcellular location">
    <subcellularLocation>
        <location evidence="2">Basolateral cell membrane</location>
        <topology evidence="2">Multi-pass membrane protein</topology>
    </subcellularLocation>
    <subcellularLocation>
        <location evidence="3">Cytoplasmic vesicle</location>
        <location evidence="3">Secretory vesicle membrane</location>
        <topology evidence="3">Multi-pass membrane protein</topology>
    </subcellularLocation>
    <subcellularLocation>
        <location evidence="1">Cytoplasmic vesicle</location>
        <location evidence="1">Secretory vesicle</location>
        <location evidence="1">Synaptic vesicle membrane</location>
    </subcellularLocation>
    <subcellularLocation>
        <location evidence="4">Lysosome membrane</location>
    </subcellularLocation>
</comment>
<evidence type="ECO:0000256" key="19">
    <source>
        <dbReference type="ARBA" id="ARBA00051447"/>
    </source>
</evidence>
<evidence type="ECO:0000256" key="3">
    <source>
        <dbReference type="ARBA" id="ARBA00004638"/>
    </source>
</evidence>
<name>A0A9N9MKY9_9CUCU</name>
<keyword evidence="11 26" id="KW-0472">Membrane</keyword>
<evidence type="ECO:0000256" key="21">
    <source>
        <dbReference type="ARBA" id="ARBA00056891"/>
    </source>
</evidence>
<dbReference type="OrthoDB" id="2985014at2759"/>
<proteinExistence type="predicted"/>
<dbReference type="Gene3D" id="1.20.1250.20">
    <property type="entry name" value="MFS general substrate transporter like domains"/>
    <property type="match status" value="2"/>
</dbReference>
<keyword evidence="6" id="KW-1003">Cell membrane</keyword>
<feature type="transmembrane region" description="Helical" evidence="26">
    <location>
        <begin position="432"/>
        <end position="451"/>
    </location>
</feature>
<evidence type="ECO:0000256" key="2">
    <source>
        <dbReference type="ARBA" id="ARBA00004554"/>
    </source>
</evidence>
<dbReference type="SUPFAM" id="SSF103473">
    <property type="entry name" value="MFS general substrate transporter"/>
    <property type="match status" value="1"/>
</dbReference>
<evidence type="ECO:0000256" key="17">
    <source>
        <dbReference type="ARBA" id="ARBA00050625"/>
    </source>
</evidence>
<comment type="function">
    <text evidence="21">Receptor for CM101, a polysaccharide produced by group B Streptococcus with antipathoangiogenic properties.</text>
</comment>
<dbReference type="FunFam" id="1.20.1250.20:FF:000003">
    <property type="entry name" value="Solute carrier family 17 member 3"/>
    <property type="match status" value="1"/>
</dbReference>
<dbReference type="PANTHER" id="PTHR11662:SF455">
    <property type="entry name" value="GH23975P"/>
    <property type="match status" value="1"/>
</dbReference>
<evidence type="ECO:0000256" key="8">
    <source>
        <dbReference type="ARBA" id="ARBA00022847"/>
    </source>
</evidence>
<evidence type="ECO:0000256" key="6">
    <source>
        <dbReference type="ARBA" id="ARBA00022475"/>
    </source>
</evidence>
<evidence type="ECO:0000256" key="20">
    <source>
        <dbReference type="ARBA" id="ARBA00051612"/>
    </source>
</evidence>
<dbReference type="GO" id="GO:0005765">
    <property type="term" value="C:lysosomal membrane"/>
    <property type="evidence" value="ECO:0007669"/>
    <property type="project" value="UniProtKB-SubCell"/>
</dbReference>
<dbReference type="GO" id="GO:0015293">
    <property type="term" value="F:symporter activity"/>
    <property type="evidence" value="ECO:0007669"/>
    <property type="project" value="UniProtKB-KW"/>
</dbReference>
<feature type="transmembrane region" description="Helical" evidence="26">
    <location>
        <begin position="339"/>
        <end position="358"/>
    </location>
</feature>
<evidence type="ECO:0000256" key="16">
    <source>
        <dbReference type="ARBA" id="ARBA00050554"/>
    </source>
</evidence>
<evidence type="ECO:0000256" key="26">
    <source>
        <dbReference type="SAM" id="Phobius"/>
    </source>
</evidence>
<dbReference type="GO" id="GO:0046942">
    <property type="term" value="P:carboxylic acid transport"/>
    <property type="evidence" value="ECO:0007669"/>
    <property type="project" value="UniProtKB-ARBA"/>
</dbReference>
<dbReference type="InterPro" id="IPR050382">
    <property type="entry name" value="MFS_Na/Anion_cotransporter"/>
</dbReference>
<feature type="transmembrane region" description="Helical" evidence="26">
    <location>
        <begin position="26"/>
        <end position="43"/>
    </location>
</feature>
<dbReference type="PROSITE" id="PS50850">
    <property type="entry name" value="MFS"/>
    <property type="match status" value="1"/>
</dbReference>
<feature type="transmembrane region" description="Helical" evidence="26">
    <location>
        <begin position="134"/>
        <end position="158"/>
    </location>
</feature>
<protein>
    <recommendedName>
        <fullName evidence="22">Sialin</fullName>
    </recommendedName>
    <alternativeName>
        <fullName evidence="25">H(+)/nitrate cotransporter</fullName>
    </alternativeName>
    <alternativeName>
        <fullName evidence="23">H(+)/sialic acid cotransporter</fullName>
    </alternativeName>
    <alternativeName>
        <fullName evidence="24">Vesicular excitatory amino acid transporter</fullName>
    </alternativeName>
</protein>
<comment type="catalytic activity">
    <reaction evidence="17">
        <text>N-acetylneuraminate(in) + H(+)(in) = N-acetylneuraminate(out) + H(+)(out)</text>
        <dbReference type="Rhea" id="RHEA:28987"/>
        <dbReference type="ChEBI" id="CHEBI:15378"/>
        <dbReference type="ChEBI" id="CHEBI:35418"/>
    </reaction>
    <physiologicalReaction direction="right-to-left" evidence="17">
        <dbReference type="Rhea" id="RHEA:28989"/>
    </physiologicalReaction>
</comment>
<feature type="transmembrane region" description="Helical" evidence="26">
    <location>
        <begin position="198"/>
        <end position="219"/>
    </location>
</feature>
<keyword evidence="5" id="KW-0813">Transport</keyword>
<keyword evidence="10" id="KW-0770">Synapse</keyword>
<dbReference type="Pfam" id="PF07690">
    <property type="entry name" value="MFS_1"/>
    <property type="match status" value="1"/>
</dbReference>
<dbReference type="InterPro" id="IPR011701">
    <property type="entry name" value="MFS"/>
</dbReference>
<reference evidence="28" key="1">
    <citation type="submission" date="2022-01" db="EMBL/GenBank/DDBJ databases">
        <authorList>
            <person name="King R."/>
        </authorList>
    </citation>
    <scope>NUCLEOTIDE SEQUENCE</scope>
</reference>
<gene>
    <name evidence="28" type="ORF">CEUTPL_LOCUS6896</name>
</gene>
<evidence type="ECO:0000256" key="18">
    <source>
        <dbReference type="ARBA" id="ARBA00051403"/>
    </source>
</evidence>
<dbReference type="AlphaFoldDB" id="A0A9N9MKY9"/>
<dbReference type="GO" id="GO:0030672">
    <property type="term" value="C:synaptic vesicle membrane"/>
    <property type="evidence" value="ECO:0007669"/>
    <property type="project" value="UniProtKB-SubCell"/>
</dbReference>
<dbReference type="FunFam" id="1.20.1250.20:FF:000067">
    <property type="entry name" value="sialin isoform X2"/>
    <property type="match status" value="1"/>
</dbReference>
<evidence type="ECO:0000256" key="25">
    <source>
        <dbReference type="ARBA" id="ARBA00081925"/>
    </source>
</evidence>
<evidence type="ECO:0000259" key="27">
    <source>
        <dbReference type="PROSITE" id="PS50850"/>
    </source>
</evidence>
<comment type="catalytic activity">
    <reaction evidence="16">
        <text>L-aspartate(out) = L-aspartate(in)</text>
        <dbReference type="Rhea" id="RHEA:66332"/>
        <dbReference type="ChEBI" id="CHEBI:29991"/>
    </reaction>
    <physiologicalReaction direction="left-to-right" evidence="16">
        <dbReference type="Rhea" id="RHEA:66333"/>
    </physiologicalReaction>
</comment>
<dbReference type="InterPro" id="IPR020846">
    <property type="entry name" value="MFS_dom"/>
</dbReference>
<feature type="transmembrane region" description="Helical" evidence="26">
    <location>
        <begin position="264"/>
        <end position="285"/>
    </location>
</feature>
<comment type="catalytic activity">
    <reaction evidence="19">
        <text>L-glutamate(out) = L-glutamate(in)</text>
        <dbReference type="Rhea" id="RHEA:66336"/>
        <dbReference type="ChEBI" id="CHEBI:29985"/>
    </reaction>
    <physiologicalReaction direction="left-to-right" evidence="19">
        <dbReference type="Rhea" id="RHEA:66337"/>
    </physiologicalReaction>
</comment>
<feature type="transmembrane region" description="Helical" evidence="26">
    <location>
        <begin position="82"/>
        <end position="102"/>
    </location>
</feature>
<evidence type="ECO:0000313" key="28">
    <source>
        <dbReference type="EMBL" id="CAG9766311.1"/>
    </source>
</evidence>
<comment type="catalytic activity">
    <reaction evidence="20">
        <text>D-glucuronate(out) + H(+)(out) = D-glucuronate(in) + H(+)(in)</text>
        <dbReference type="Rhea" id="RHEA:72591"/>
        <dbReference type="ChEBI" id="CHEBI:15378"/>
        <dbReference type="ChEBI" id="CHEBI:58720"/>
    </reaction>
    <physiologicalReaction direction="left-to-right" evidence="20">
        <dbReference type="Rhea" id="RHEA:72592"/>
    </physiologicalReaction>
</comment>
<accession>A0A9N9MKY9</accession>
<dbReference type="EMBL" id="OU892279">
    <property type="protein sequence ID" value="CAG9766311.1"/>
    <property type="molecule type" value="Genomic_DNA"/>
</dbReference>
<feature type="domain" description="Major facilitator superfamily (MFS) profile" evidence="27">
    <location>
        <begin position="24"/>
        <end position="456"/>
    </location>
</feature>
<comment type="catalytic activity">
    <reaction evidence="15">
        <text>2 nitrate(out) + H(+)(out) = 2 nitrate(in) + H(+)(in)</text>
        <dbReference type="Rhea" id="RHEA:71539"/>
        <dbReference type="ChEBI" id="CHEBI:15378"/>
        <dbReference type="ChEBI" id="CHEBI:17632"/>
    </reaction>
    <physiologicalReaction direction="left-to-right" evidence="15">
        <dbReference type="Rhea" id="RHEA:71540"/>
    </physiologicalReaction>
</comment>
<organism evidence="28 29">
    <name type="scientific">Ceutorhynchus assimilis</name>
    <name type="common">cabbage seed weevil</name>
    <dbReference type="NCBI Taxonomy" id="467358"/>
    <lineage>
        <taxon>Eukaryota</taxon>
        <taxon>Metazoa</taxon>
        <taxon>Ecdysozoa</taxon>
        <taxon>Arthropoda</taxon>
        <taxon>Hexapoda</taxon>
        <taxon>Insecta</taxon>
        <taxon>Pterygota</taxon>
        <taxon>Neoptera</taxon>
        <taxon>Endopterygota</taxon>
        <taxon>Coleoptera</taxon>
        <taxon>Polyphaga</taxon>
        <taxon>Cucujiformia</taxon>
        <taxon>Curculionidae</taxon>
        <taxon>Ceutorhynchinae</taxon>
        <taxon>Ceutorhynchus</taxon>
    </lineage>
</organism>
<feature type="transmembrane region" description="Helical" evidence="26">
    <location>
        <begin position="109"/>
        <end position="128"/>
    </location>
</feature>
<dbReference type="Proteomes" id="UP001152799">
    <property type="component" value="Chromosome 3"/>
</dbReference>